<reference evidence="10" key="1">
    <citation type="submission" date="2020-05" db="UniProtKB">
        <authorList>
            <consortium name="EnsemblMetazoa"/>
        </authorList>
    </citation>
    <scope>IDENTIFICATION</scope>
    <source>
        <strain evidence="10">USDA</strain>
    </source>
</reference>
<dbReference type="PROSITE" id="PS00122">
    <property type="entry name" value="CARBOXYLESTERASE_B_1"/>
    <property type="match status" value="1"/>
</dbReference>
<proteinExistence type="inferred from homology"/>
<dbReference type="STRING" id="35570.A0A1I8PW74"/>
<keyword evidence="3" id="KW-0719">Serine esterase</keyword>
<dbReference type="KEGG" id="scac:106093555"/>
<evidence type="ECO:0000256" key="4">
    <source>
        <dbReference type="ARBA" id="ARBA00022525"/>
    </source>
</evidence>
<keyword evidence="5 8" id="KW-0378">Hydrolase</keyword>
<dbReference type="PANTHER" id="PTHR43142:SF1">
    <property type="entry name" value="CARBOXYLIC ESTER HYDROLASE"/>
    <property type="match status" value="1"/>
</dbReference>
<feature type="domain" description="Carboxylesterase type B" evidence="9">
    <location>
        <begin position="28"/>
        <end position="504"/>
    </location>
</feature>
<dbReference type="SUPFAM" id="SSF53474">
    <property type="entry name" value="alpha/beta-Hydrolases"/>
    <property type="match status" value="1"/>
</dbReference>
<organism evidence="10 11">
    <name type="scientific">Stomoxys calcitrans</name>
    <name type="common">Stable fly</name>
    <name type="synonym">Conops calcitrans</name>
    <dbReference type="NCBI Taxonomy" id="35570"/>
    <lineage>
        <taxon>Eukaryota</taxon>
        <taxon>Metazoa</taxon>
        <taxon>Ecdysozoa</taxon>
        <taxon>Arthropoda</taxon>
        <taxon>Hexapoda</taxon>
        <taxon>Insecta</taxon>
        <taxon>Pterygota</taxon>
        <taxon>Neoptera</taxon>
        <taxon>Endopterygota</taxon>
        <taxon>Diptera</taxon>
        <taxon>Brachycera</taxon>
        <taxon>Muscomorpha</taxon>
        <taxon>Muscoidea</taxon>
        <taxon>Muscidae</taxon>
        <taxon>Stomoxys</taxon>
    </lineage>
</organism>
<feature type="signal peptide" evidence="8">
    <location>
        <begin position="1"/>
        <end position="17"/>
    </location>
</feature>
<dbReference type="GO" id="GO:0005576">
    <property type="term" value="C:extracellular region"/>
    <property type="evidence" value="ECO:0007669"/>
    <property type="project" value="UniProtKB-SubCell"/>
</dbReference>
<gene>
    <name evidence="10" type="primary">106093555</name>
</gene>
<keyword evidence="8" id="KW-0732">Signal</keyword>
<evidence type="ECO:0000256" key="3">
    <source>
        <dbReference type="ARBA" id="ARBA00022487"/>
    </source>
</evidence>
<dbReference type="InterPro" id="IPR019826">
    <property type="entry name" value="Carboxylesterase_B_AS"/>
</dbReference>
<keyword evidence="11" id="KW-1185">Reference proteome</keyword>
<evidence type="ECO:0000256" key="1">
    <source>
        <dbReference type="ARBA" id="ARBA00004613"/>
    </source>
</evidence>
<evidence type="ECO:0000256" key="8">
    <source>
        <dbReference type="RuleBase" id="RU361235"/>
    </source>
</evidence>
<dbReference type="CDD" id="cd00312">
    <property type="entry name" value="Esterase_lipase"/>
    <property type="match status" value="1"/>
</dbReference>
<dbReference type="OrthoDB" id="6846267at2759"/>
<comment type="subcellular location">
    <subcellularLocation>
        <location evidence="1">Secreted</location>
    </subcellularLocation>
</comment>
<dbReference type="InterPro" id="IPR029058">
    <property type="entry name" value="AB_hydrolase_fold"/>
</dbReference>
<dbReference type="GO" id="GO:0052689">
    <property type="term" value="F:carboxylic ester hydrolase activity"/>
    <property type="evidence" value="ECO:0007669"/>
    <property type="project" value="UniProtKB-KW"/>
</dbReference>
<dbReference type="InterPro" id="IPR019819">
    <property type="entry name" value="Carboxylesterase_B_CS"/>
</dbReference>
<evidence type="ECO:0000256" key="6">
    <source>
        <dbReference type="ARBA" id="ARBA00023157"/>
    </source>
</evidence>
<dbReference type="Gene3D" id="3.40.50.1820">
    <property type="entry name" value="alpha/beta hydrolase"/>
    <property type="match status" value="1"/>
</dbReference>
<keyword evidence="4" id="KW-0964">Secreted</keyword>
<sequence length="538" mass="61003">MKFKYLVLISILIVAFGVWWGKSKNDPLVIQITNGQLRGKDHDEYYSYESIPYAETPSGKLRFEAPQPYVRKWHEVFDASVPPKPCMQWDQFQDKPDKLTGIEDCLTVNIYKPKTGKSNYPVMVYLHGGCFMFGDVNFYHPNYLMENGNIILVKVVYRLGPLGFLSTEDEVISGNFGLKDQRLALKWLQENIAQFGGDPKKIMLTGFSAGGASTHLQMLHTQSKGVIKTAVSFSGVALNPWVINRNARENAFKLAAVMKCPKTENSLEIKKCLQQKPAEDIVSSVKHFQNIGYNPFTTFGPVVEHEKAPQAFLTQHPRDIIKSGNFNHIPYLAAVTAEDGGYNAAELLQINPKTGQEYIYLLNDHWPDLAAKNLFLNNFKDHPVEYAKALREKYMGDKKFSVENYLELQKMYTDVLFKDGLVETLQLHSQHSKTPIFSYVYDNPADESAGVALSGRKDIKFGTNHLDDLSLIMHYPIRSAPRPDEKIISKKFIDMLVNFVETEKLAFGDCEFEKNNADNGDGVKILWIGKDKCKTIVE</sequence>
<accession>A0A1I8PW74</accession>
<evidence type="ECO:0000313" key="11">
    <source>
        <dbReference type="Proteomes" id="UP000095300"/>
    </source>
</evidence>
<dbReference type="EnsemblMetazoa" id="SCAU011696-RB">
    <property type="protein sequence ID" value="SCAU011696-PB"/>
    <property type="gene ID" value="SCAU011696"/>
</dbReference>
<dbReference type="PANTHER" id="PTHR43142">
    <property type="entry name" value="CARBOXYLIC ESTER HYDROLASE"/>
    <property type="match status" value="1"/>
</dbReference>
<dbReference type="Proteomes" id="UP000095300">
    <property type="component" value="Unassembled WGS sequence"/>
</dbReference>
<keyword evidence="6" id="KW-1015">Disulfide bond</keyword>
<dbReference type="Pfam" id="PF00135">
    <property type="entry name" value="COesterase"/>
    <property type="match status" value="1"/>
</dbReference>
<evidence type="ECO:0000313" key="10">
    <source>
        <dbReference type="EnsemblMetazoa" id="SCAU011696-PB"/>
    </source>
</evidence>
<dbReference type="PROSITE" id="PS00941">
    <property type="entry name" value="CARBOXYLESTERASE_B_2"/>
    <property type="match status" value="1"/>
</dbReference>
<evidence type="ECO:0000259" key="9">
    <source>
        <dbReference type="Pfam" id="PF00135"/>
    </source>
</evidence>
<dbReference type="AlphaFoldDB" id="A0A1I8PW74"/>
<comment type="similarity">
    <text evidence="2 8">Belongs to the type-B carboxylesterase/lipase family.</text>
</comment>
<evidence type="ECO:0000256" key="7">
    <source>
        <dbReference type="ARBA" id="ARBA00023180"/>
    </source>
</evidence>
<keyword evidence="7" id="KW-0325">Glycoprotein</keyword>
<dbReference type="InterPro" id="IPR002018">
    <property type="entry name" value="CarbesteraseB"/>
</dbReference>
<evidence type="ECO:0000256" key="2">
    <source>
        <dbReference type="ARBA" id="ARBA00005964"/>
    </source>
</evidence>
<name>A0A1I8PW74_STOCA</name>
<dbReference type="VEuPathDB" id="VectorBase:SCAU011696"/>
<dbReference type="EC" id="3.1.1.-" evidence="8"/>
<feature type="chain" id="PRO_5009030365" description="Carboxylic ester hydrolase" evidence="8">
    <location>
        <begin position="18"/>
        <end position="538"/>
    </location>
</feature>
<evidence type="ECO:0000256" key="5">
    <source>
        <dbReference type="ARBA" id="ARBA00022801"/>
    </source>
</evidence>
<protein>
    <recommendedName>
        <fullName evidence="8">Carboxylic ester hydrolase</fullName>
        <ecNumber evidence="8">3.1.1.-</ecNumber>
    </recommendedName>
</protein>